<dbReference type="PANTHER" id="PTHR47934">
    <property type="entry name" value="PENTATRICOPEPTIDE REPEAT-CONTAINING PROTEIN PET309, MITOCHONDRIAL"/>
    <property type="match status" value="1"/>
</dbReference>
<dbReference type="Pfam" id="PF13041">
    <property type="entry name" value="PPR_2"/>
    <property type="match status" value="1"/>
</dbReference>
<sequence length="700" mass="78707">MLRLTKLPVSAASSAASCTLRASVSKSTAVKSIRFQTTTTSTATPVSESKSKSKSKSESESASTIRPKLTVREYTAKSLAGVDKLINSKATSLEIFNEFNKVLTAHAENAKSFTEYGSRAFKILLKANEEAHSTDPASIPPSLEEIISLLQKHDMLNYNHVTFVMQQLIKDGEYLGALNQAISFLQILKNRKRKNDSADLTGLTIVSYLLYTKDSAKPSKEQLFKIIGSQTLPEEKLITTTMRRIQLDAKSFDIVRKQYAELLLSDQSPNSIKLIKSALAAAKLGNSSKVDKSLETARKISKINGSKLNEDTVNAYMKMYNLLSRGDDSMKLWNELIESGIKPSANVWNTLLETVSLSGRDRLEKVELVLKEMEAAGVKRNDETDATLIRIYSKFNKAGSIEALLNKRVNKKSTEVAFAHLEWLAQKGEVDQVSQKIMELKKQGMVLPVETFNRLIYNFAVKHKYEAAQSLLKSMDDLRVKPDVTTYAIILDCMLKLYVKVGLTPDSSIITDFIADMKRNNIEVNESTLTSIMTYLSRNPSFKQTAEFWFEYLCSTNKATKASYISAITSQLEAGDIEGAEKYFQQLQDSQFEVDAMTWSLMFRGFYTNRNVAKTMEYLDKLLATGAFNKYFNRHSVYFVLTQAQKLNNKELAEKIFDLIEVQKLQINSPRSVEVMKRLIKDQVIPVSDHVQKLIGKSSN</sequence>
<comment type="caution">
    <text evidence="4">The sequence shown here is derived from an EMBL/GenBank/DDBJ whole genome shotgun (WGS) entry which is preliminary data.</text>
</comment>
<evidence type="ECO:0000256" key="2">
    <source>
        <dbReference type="PROSITE-ProRule" id="PRU00708"/>
    </source>
</evidence>
<keyword evidence="5" id="KW-1185">Reference proteome</keyword>
<dbReference type="GO" id="GO:0003729">
    <property type="term" value="F:mRNA binding"/>
    <property type="evidence" value="ECO:0007669"/>
    <property type="project" value="TreeGrafter"/>
</dbReference>
<dbReference type="GO" id="GO:0005739">
    <property type="term" value="C:mitochondrion"/>
    <property type="evidence" value="ECO:0007669"/>
    <property type="project" value="UniProtKB-SubCell"/>
</dbReference>
<comment type="subcellular location">
    <subcellularLocation>
        <location evidence="1">Mitochondrion</location>
    </subcellularLocation>
</comment>
<evidence type="ECO:0008006" key="6">
    <source>
        <dbReference type="Google" id="ProtNLM"/>
    </source>
</evidence>
<evidence type="ECO:0000256" key="3">
    <source>
        <dbReference type="SAM" id="MobiDB-lite"/>
    </source>
</evidence>
<reference evidence="4" key="2">
    <citation type="submission" date="2021-01" db="EMBL/GenBank/DDBJ databases">
        <authorList>
            <person name="Schikora-Tamarit M.A."/>
        </authorList>
    </citation>
    <scope>NUCLEOTIDE SEQUENCE</scope>
    <source>
        <strain evidence="4">CBS2887</strain>
    </source>
</reference>
<reference evidence="4" key="1">
    <citation type="journal article" date="2021" name="Open Biol.">
        <title>Shared evolutionary footprints suggest mitochondrial oxidative damage underlies multiple complex I losses in fungi.</title>
        <authorList>
            <person name="Schikora-Tamarit M.A."/>
            <person name="Marcet-Houben M."/>
            <person name="Nosek J."/>
            <person name="Gabaldon T."/>
        </authorList>
    </citation>
    <scope>NUCLEOTIDE SEQUENCE</scope>
    <source>
        <strain evidence="4">CBS2887</strain>
    </source>
</reference>
<dbReference type="Proteomes" id="UP000774326">
    <property type="component" value="Unassembled WGS sequence"/>
</dbReference>
<dbReference type="PANTHER" id="PTHR47934:SF6">
    <property type="entry name" value="MITOCHONDRIAL GROUP I INTRON SPLICING FACTOR CCM1-RELATED"/>
    <property type="match status" value="1"/>
</dbReference>
<dbReference type="AlphaFoldDB" id="A0A9P8Q7J2"/>
<dbReference type="OrthoDB" id="185373at2759"/>
<feature type="compositionally biased region" description="Basic and acidic residues" evidence="3">
    <location>
        <begin position="49"/>
        <end position="59"/>
    </location>
</feature>
<dbReference type="GO" id="GO:0006396">
    <property type="term" value="P:RNA processing"/>
    <property type="evidence" value="ECO:0007669"/>
    <property type="project" value="TreeGrafter"/>
</dbReference>
<name>A0A9P8Q7J2_WICPI</name>
<evidence type="ECO:0000313" key="5">
    <source>
        <dbReference type="Proteomes" id="UP000774326"/>
    </source>
</evidence>
<dbReference type="InterPro" id="IPR051114">
    <property type="entry name" value="Mito_RNA_Proc_CCM1"/>
</dbReference>
<dbReference type="PROSITE" id="PS51257">
    <property type="entry name" value="PROKAR_LIPOPROTEIN"/>
    <property type="match status" value="1"/>
</dbReference>
<feature type="repeat" description="PPR" evidence="2">
    <location>
        <begin position="309"/>
        <end position="343"/>
    </location>
</feature>
<proteinExistence type="predicted"/>
<feature type="region of interest" description="Disordered" evidence="3">
    <location>
        <begin position="40"/>
        <end position="65"/>
    </location>
</feature>
<dbReference type="EMBL" id="JAEUBG010002005">
    <property type="protein sequence ID" value="KAH3685432.1"/>
    <property type="molecule type" value="Genomic_DNA"/>
</dbReference>
<organism evidence="4 5">
    <name type="scientific">Wickerhamomyces pijperi</name>
    <name type="common">Yeast</name>
    <name type="synonym">Pichia pijperi</name>
    <dbReference type="NCBI Taxonomy" id="599730"/>
    <lineage>
        <taxon>Eukaryota</taxon>
        <taxon>Fungi</taxon>
        <taxon>Dikarya</taxon>
        <taxon>Ascomycota</taxon>
        <taxon>Saccharomycotina</taxon>
        <taxon>Saccharomycetes</taxon>
        <taxon>Phaffomycetales</taxon>
        <taxon>Wickerhamomycetaceae</taxon>
        <taxon>Wickerhamomyces</taxon>
    </lineage>
</organism>
<dbReference type="GO" id="GO:0007005">
    <property type="term" value="P:mitochondrion organization"/>
    <property type="evidence" value="ECO:0007669"/>
    <property type="project" value="TreeGrafter"/>
</dbReference>
<dbReference type="Gene3D" id="1.25.40.10">
    <property type="entry name" value="Tetratricopeptide repeat domain"/>
    <property type="match status" value="3"/>
</dbReference>
<dbReference type="PROSITE" id="PS51375">
    <property type="entry name" value="PPR"/>
    <property type="match status" value="1"/>
</dbReference>
<dbReference type="InterPro" id="IPR011990">
    <property type="entry name" value="TPR-like_helical_dom_sf"/>
</dbReference>
<dbReference type="InterPro" id="IPR002885">
    <property type="entry name" value="PPR_rpt"/>
</dbReference>
<accession>A0A9P8Q7J2</accession>
<gene>
    <name evidence="4" type="ORF">WICPIJ_003590</name>
</gene>
<protein>
    <recommendedName>
        <fullName evidence="6">Mitochondrial group I intron splicing factor CCM1</fullName>
    </recommendedName>
</protein>
<evidence type="ECO:0000313" key="4">
    <source>
        <dbReference type="EMBL" id="KAH3685432.1"/>
    </source>
</evidence>
<evidence type="ECO:0000256" key="1">
    <source>
        <dbReference type="ARBA" id="ARBA00004173"/>
    </source>
</evidence>